<name>A0A9D1R3W4_9FIRM</name>
<gene>
    <name evidence="2" type="ORF">H9742_03140</name>
</gene>
<comment type="caution">
    <text evidence="2">The sequence shown here is derived from an EMBL/GenBank/DDBJ whole genome shotgun (WGS) entry which is preliminary data.</text>
</comment>
<keyword evidence="1" id="KW-0472">Membrane</keyword>
<dbReference type="PANTHER" id="PTHR35309:SF4">
    <property type="entry name" value="TOCOPHEROL CYCLASE"/>
    <property type="match status" value="1"/>
</dbReference>
<dbReference type="InterPro" id="IPR025893">
    <property type="entry name" value="Tocopherol_cyclase"/>
</dbReference>
<reference evidence="2" key="1">
    <citation type="journal article" date="2021" name="PeerJ">
        <title>Extensive microbial diversity within the chicken gut microbiome revealed by metagenomics and culture.</title>
        <authorList>
            <person name="Gilroy R."/>
            <person name="Ravi A."/>
            <person name="Getino M."/>
            <person name="Pursley I."/>
            <person name="Horton D.L."/>
            <person name="Alikhan N.F."/>
            <person name="Baker D."/>
            <person name="Gharbi K."/>
            <person name="Hall N."/>
            <person name="Watson M."/>
            <person name="Adriaenssens E.M."/>
            <person name="Foster-Nyarko E."/>
            <person name="Jarju S."/>
            <person name="Secka A."/>
            <person name="Antonio M."/>
            <person name="Oren A."/>
            <person name="Chaudhuri R.R."/>
            <person name="La Ragione R."/>
            <person name="Hildebrand F."/>
            <person name="Pallen M.J."/>
        </authorList>
    </citation>
    <scope>NUCLEOTIDE SEQUENCE</scope>
    <source>
        <strain evidence="2">CHK195-6426</strain>
    </source>
</reference>
<dbReference type="PANTHER" id="PTHR35309">
    <property type="match status" value="1"/>
</dbReference>
<sequence length="284" mass="32510">MYGFFFGWYLKCQSDTQTLAVIPAYHRTGRKRTCSIQIITDQETWMIPYKADEFRCVGKHISIGKNQFSEKGIRLSAHTAQVTVEGKLKFGSLLPLKYDIMGPFALVPFMECRHRVWSMGHLVNGAVSINGEKYLFKNARGYWEGDRGVSFPKKYIWTQCCFPGGSLMMAVADIPIMGIHFTGIIGVVIWMEREYRFATYLGARAERIQNKKVCIVQGNLELEARLIKAFSHPLKAPSQGDMVRIIHESAACRAFYRFRKKGRTIFSFQTDKASFEFEYPSCVS</sequence>
<accession>A0A9D1R3W4</accession>
<dbReference type="Pfam" id="PF14249">
    <property type="entry name" value="Tocopherol_cycl"/>
    <property type="match status" value="1"/>
</dbReference>
<evidence type="ECO:0000313" key="3">
    <source>
        <dbReference type="Proteomes" id="UP000824265"/>
    </source>
</evidence>
<evidence type="ECO:0000313" key="2">
    <source>
        <dbReference type="EMBL" id="HIW80515.1"/>
    </source>
</evidence>
<keyword evidence="1" id="KW-1133">Transmembrane helix</keyword>
<evidence type="ECO:0000256" key="1">
    <source>
        <dbReference type="SAM" id="Phobius"/>
    </source>
</evidence>
<dbReference type="AlphaFoldDB" id="A0A9D1R3W4"/>
<feature type="transmembrane region" description="Helical" evidence="1">
    <location>
        <begin position="167"/>
        <end position="191"/>
    </location>
</feature>
<proteinExistence type="predicted"/>
<reference evidence="2" key="2">
    <citation type="submission" date="2021-04" db="EMBL/GenBank/DDBJ databases">
        <authorList>
            <person name="Gilroy R."/>
        </authorList>
    </citation>
    <scope>NUCLEOTIDE SEQUENCE</scope>
    <source>
        <strain evidence="2">CHK195-6426</strain>
    </source>
</reference>
<dbReference type="Proteomes" id="UP000824265">
    <property type="component" value="Unassembled WGS sequence"/>
</dbReference>
<organism evidence="2 3">
    <name type="scientific">Candidatus Acetatifactor stercoripullorum</name>
    <dbReference type="NCBI Taxonomy" id="2838414"/>
    <lineage>
        <taxon>Bacteria</taxon>
        <taxon>Bacillati</taxon>
        <taxon>Bacillota</taxon>
        <taxon>Clostridia</taxon>
        <taxon>Lachnospirales</taxon>
        <taxon>Lachnospiraceae</taxon>
        <taxon>Acetatifactor</taxon>
    </lineage>
</organism>
<keyword evidence="1" id="KW-0812">Transmembrane</keyword>
<dbReference type="GO" id="GO:0009976">
    <property type="term" value="F:tocopherol cyclase activity"/>
    <property type="evidence" value="ECO:0007669"/>
    <property type="project" value="InterPro"/>
</dbReference>
<protein>
    <submittedName>
        <fullName evidence="2">Tocopherol cyclase family protein</fullName>
    </submittedName>
</protein>
<dbReference type="EMBL" id="DXGH01000015">
    <property type="protein sequence ID" value="HIW80515.1"/>
    <property type="molecule type" value="Genomic_DNA"/>
</dbReference>